<keyword evidence="4" id="KW-0489">Methyltransferase</keyword>
<dbReference type="AlphaFoldDB" id="A0A975YHB2"/>
<reference evidence="4 5" key="1">
    <citation type="submission" date="2021-07" db="EMBL/GenBank/DDBJ databases">
        <title>Karlodiniumbacter phycospheric gen. nov., sp. nov., a phycosphere bacterium isolated from karlodinium veneficum.</title>
        <authorList>
            <person name="Peng Y."/>
            <person name="Jiang L."/>
            <person name="Lee J."/>
        </authorList>
    </citation>
    <scope>NUCLEOTIDE SEQUENCE</scope>
    <source>
        <strain evidence="4 5">N5</strain>
    </source>
</reference>
<gene>
    <name evidence="3" type="ORF">KUL25_07000</name>
    <name evidence="4" type="ORF">KUL25_07005</name>
</gene>
<evidence type="ECO:0000259" key="2">
    <source>
        <dbReference type="Pfam" id="PF13649"/>
    </source>
</evidence>
<dbReference type="EMBL" id="JAIMBW010000001">
    <property type="protein sequence ID" value="MBY4892508.1"/>
    <property type="molecule type" value="Genomic_DNA"/>
</dbReference>
<keyword evidence="1" id="KW-0808">Transferase</keyword>
<dbReference type="PANTHER" id="PTHR43861">
    <property type="entry name" value="TRANS-ACONITATE 2-METHYLTRANSFERASE-RELATED"/>
    <property type="match status" value="1"/>
</dbReference>
<sequence>MTSSASFWDKAAPKYATSAISDMEGYRATLERTIAHLSPTDRVLELGCGTASTALELAGHVAHITATDISGAMVEIGRGKVAEAGVDNITLHTGVAGDPEVAEGAPFDAILALNLLHLLPNQTEALAQIHDMLKPGGVFISKTACLGERWFFKPLVSVMALFGKAPYVTHQRVAALRTAIAAAGFETLEETTQPGTPPRLYMVARRV</sequence>
<dbReference type="CDD" id="cd02440">
    <property type="entry name" value="AdoMet_MTases"/>
    <property type="match status" value="1"/>
</dbReference>
<dbReference type="GO" id="GO:0008168">
    <property type="term" value="F:methyltransferase activity"/>
    <property type="evidence" value="ECO:0007669"/>
    <property type="project" value="UniProtKB-KW"/>
</dbReference>
<accession>A0A975YHB2</accession>
<dbReference type="GO" id="GO:0032259">
    <property type="term" value="P:methylation"/>
    <property type="evidence" value="ECO:0007669"/>
    <property type="project" value="UniProtKB-KW"/>
</dbReference>
<dbReference type="SUPFAM" id="SSF53335">
    <property type="entry name" value="S-adenosyl-L-methionine-dependent methyltransferases"/>
    <property type="match status" value="1"/>
</dbReference>
<dbReference type="Gene3D" id="3.40.50.150">
    <property type="entry name" value="Vaccinia Virus protein VP39"/>
    <property type="match status" value="1"/>
</dbReference>
<evidence type="ECO:0000313" key="3">
    <source>
        <dbReference type="EMBL" id="MBY4892508.1"/>
    </source>
</evidence>
<dbReference type="Pfam" id="PF13649">
    <property type="entry name" value="Methyltransf_25"/>
    <property type="match status" value="1"/>
</dbReference>
<name>A0A975YHB2_9RHOB</name>
<feature type="domain" description="Methyltransferase" evidence="2">
    <location>
        <begin position="43"/>
        <end position="137"/>
    </location>
</feature>
<dbReference type="RefSeq" id="WP_257892296.1">
    <property type="nucleotide sequence ID" value="NZ_JAIMBW010000001.1"/>
</dbReference>
<evidence type="ECO:0000256" key="1">
    <source>
        <dbReference type="ARBA" id="ARBA00022679"/>
    </source>
</evidence>
<organism evidence="4">
    <name type="scientific">Gymnodinialimonas phycosphaerae</name>
    <dbReference type="NCBI Taxonomy" id="2841589"/>
    <lineage>
        <taxon>Bacteria</taxon>
        <taxon>Pseudomonadati</taxon>
        <taxon>Pseudomonadota</taxon>
        <taxon>Alphaproteobacteria</taxon>
        <taxon>Rhodobacterales</taxon>
        <taxon>Paracoccaceae</taxon>
        <taxon>Gymnodinialimonas</taxon>
    </lineage>
</organism>
<evidence type="ECO:0000313" key="5">
    <source>
        <dbReference type="Proteomes" id="UP000693972"/>
    </source>
</evidence>
<evidence type="ECO:0000313" key="4">
    <source>
        <dbReference type="EMBL" id="QXL89255.1"/>
    </source>
</evidence>
<dbReference type="InterPro" id="IPR041698">
    <property type="entry name" value="Methyltransf_25"/>
</dbReference>
<dbReference type="EMBL" id="CP078073">
    <property type="protein sequence ID" value="QXL89255.1"/>
    <property type="molecule type" value="Genomic_DNA"/>
</dbReference>
<protein>
    <submittedName>
        <fullName evidence="4">Class I SAM-dependent methyltransferase</fullName>
    </submittedName>
</protein>
<dbReference type="Proteomes" id="UP000693972">
    <property type="component" value="Unassembled WGS sequence"/>
</dbReference>
<keyword evidence="5" id="KW-1185">Reference proteome</keyword>
<proteinExistence type="predicted"/>
<dbReference type="InterPro" id="IPR029063">
    <property type="entry name" value="SAM-dependent_MTases_sf"/>
</dbReference>